<dbReference type="PANTHER" id="PTHR46825:SF9">
    <property type="entry name" value="BETA-LACTAMASE-RELATED DOMAIN-CONTAINING PROTEIN"/>
    <property type="match status" value="1"/>
</dbReference>
<dbReference type="Proteomes" id="UP000027446">
    <property type="component" value="Unassembled WGS sequence"/>
</dbReference>
<dbReference type="PANTHER" id="PTHR46825">
    <property type="entry name" value="D-ALANYL-D-ALANINE-CARBOXYPEPTIDASE/ENDOPEPTIDASE AMPH"/>
    <property type="match status" value="1"/>
</dbReference>
<dbReference type="InterPro" id="IPR001466">
    <property type="entry name" value="Beta-lactam-related"/>
</dbReference>
<dbReference type="InterPro" id="IPR012338">
    <property type="entry name" value="Beta-lactam/transpept-like"/>
</dbReference>
<dbReference type="PROSITE" id="PS51318">
    <property type="entry name" value="TAT"/>
    <property type="match status" value="1"/>
</dbReference>
<dbReference type="Gene3D" id="3.40.710.10">
    <property type="entry name" value="DD-peptidase/beta-lactamase superfamily"/>
    <property type="match status" value="1"/>
</dbReference>
<organism evidence="2 3">
    <name type="scientific">Hyphomonas adhaerens MHS-3</name>
    <dbReference type="NCBI Taxonomy" id="1280949"/>
    <lineage>
        <taxon>Bacteria</taxon>
        <taxon>Pseudomonadati</taxon>
        <taxon>Pseudomonadota</taxon>
        <taxon>Alphaproteobacteria</taxon>
        <taxon>Hyphomonadales</taxon>
        <taxon>Hyphomonadaceae</taxon>
        <taxon>Hyphomonas</taxon>
    </lineage>
</organism>
<dbReference type="eggNOG" id="COG1680">
    <property type="taxonomic scope" value="Bacteria"/>
</dbReference>
<sequence length="562" mass="60405">MDIDRRAFIGAAALSTSYLAACQKAAPAPEDAPLPQTSTVPDDQVTGPLRDYIEQHRAAWGLPGMTVALVTRDGYEAVITAGFADIEQNVPVGPDHLFQIGSISKMFTALAAWSLIDEGRLSPDANVLEALDGLEIRDGDDIHLQHLLDHTSGLPGDSTLFPEGGLWTGYTPGTNWSYSNCGYRLAGKIVAHADGRLFPDVVQARVLDRIGMKASVAALHVADRPRYAQGYEPALTDRLNSVPARMSPAPWVDSDSAAGNIACTPGDMVKFLRFMLGVADGKGGPVFSDEAAKRFLADPVDGWGAGSRYGNGVARVEIGGRTYLHHTGGMISFCSSLDIDPEAGVAAFASCNVHYSLNYRPRGITVQACELMRAMQAGTPAPEPKPPREALDTPEQYAGQFTAADGDRFVIAASGGEIRLRKNGRDSALYPAAERLFATADPDHAITGIVIESENGGAVRAWCGDVEYLVDPAAGYKPPAPEPLRKLAGRYDNDNRWAGPLYVYARDGKLFLGNIVELVQADKGHWRTTDASSPERIHFDGVINGVPQRLLFSGIPYIRRFS</sequence>
<keyword evidence="3" id="KW-1185">Reference proteome</keyword>
<feature type="domain" description="Beta-lactamase-related" evidence="1">
    <location>
        <begin position="49"/>
        <end position="363"/>
    </location>
</feature>
<evidence type="ECO:0000259" key="1">
    <source>
        <dbReference type="Pfam" id="PF00144"/>
    </source>
</evidence>
<accession>A0A069E4I2</accession>
<dbReference type="SUPFAM" id="SSF56601">
    <property type="entry name" value="beta-lactamase/transpeptidase-like"/>
    <property type="match status" value="1"/>
</dbReference>
<dbReference type="EMBL" id="ARYH01000001">
    <property type="protein sequence ID" value="KCZ84978.1"/>
    <property type="molecule type" value="Genomic_DNA"/>
</dbReference>
<comment type="caution">
    <text evidence="2">The sequence shown here is derived from an EMBL/GenBank/DDBJ whole genome shotgun (WGS) entry which is preliminary data.</text>
</comment>
<evidence type="ECO:0000313" key="2">
    <source>
        <dbReference type="EMBL" id="KCZ84978.1"/>
    </source>
</evidence>
<dbReference type="InterPro" id="IPR050491">
    <property type="entry name" value="AmpC-like"/>
</dbReference>
<dbReference type="OrthoDB" id="113033at2"/>
<dbReference type="PATRIC" id="fig|1280949.3.peg.984"/>
<dbReference type="AlphaFoldDB" id="A0A069E4I2"/>
<protein>
    <submittedName>
        <fullName evidence="2">Beta-lactamase</fullName>
    </submittedName>
</protein>
<proteinExistence type="predicted"/>
<gene>
    <name evidence="2" type="ORF">HAD_04825</name>
</gene>
<dbReference type="Pfam" id="PF00144">
    <property type="entry name" value="Beta-lactamase"/>
    <property type="match status" value="1"/>
</dbReference>
<dbReference type="STRING" id="1280949.HAD_04825"/>
<dbReference type="RefSeq" id="WP_035569731.1">
    <property type="nucleotide sequence ID" value="NZ_ARYH01000001.1"/>
</dbReference>
<name>A0A069E4I2_9PROT</name>
<evidence type="ECO:0000313" key="3">
    <source>
        <dbReference type="Proteomes" id="UP000027446"/>
    </source>
</evidence>
<dbReference type="InterPro" id="IPR006311">
    <property type="entry name" value="TAT_signal"/>
</dbReference>
<reference evidence="2 3" key="1">
    <citation type="journal article" date="2014" name="Antonie Van Leeuwenhoek">
        <title>Hyphomonas beringensis sp. nov. and Hyphomonas chukchiensis sp. nov., isolated from surface seawater of the Bering Sea and Chukchi Sea.</title>
        <authorList>
            <person name="Li C."/>
            <person name="Lai Q."/>
            <person name="Li G."/>
            <person name="Dong C."/>
            <person name="Wang J."/>
            <person name="Liao Y."/>
            <person name="Shao Z."/>
        </authorList>
    </citation>
    <scope>NUCLEOTIDE SEQUENCE [LARGE SCALE GENOMIC DNA]</scope>
    <source>
        <strain evidence="2 3">MHS-3</strain>
    </source>
</reference>